<dbReference type="InterPro" id="IPR036249">
    <property type="entry name" value="Thioredoxin-like_sf"/>
</dbReference>
<dbReference type="Gene3D" id="3.40.30.10">
    <property type="entry name" value="Glutaredoxin"/>
    <property type="match status" value="1"/>
</dbReference>
<reference evidence="4 5" key="1">
    <citation type="submission" date="2018-02" db="EMBL/GenBank/DDBJ databases">
        <authorList>
            <person name="Cohen D.B."/>
            <person name="Kent A.D."/>
        </authorList>
    </citation>
    <scope>NUCLEOTIDE SEQUENCE [LARGE SCALE GENOMIC DNA]</scope>
    <source>
        <strain evidence="4">CIP109753</strain>
    </source>
</reference>
<gene>
    <name evidence="4" type="primary">arsC</name>
    <name evidence="4" type="ORF">FLACOL_02700</name>
</gene>
<name>A0A2N9PE86_9FLAO</name>
<protein>
    <submittedName>
        <fullName evidence="4">Arsenate reductase</fullName>
        <ecNumber evidence="4">1.20.4.1</ecNumber>
    </submittedName>
</protein>
<keyword evidence="2 4" id="KW-0560">Oxidoreductase</keyword>
<evidence type="ECO:0000256" key="1">
    <source>
        <dbReference type="ARBA" id="ARBA00007198"/>
    </source>
</evidence>
<dbReference type="RefSeq" id="WP_105197100.1">
    <property type="nucleotide sequence ID" value="NZ_OLKH01000168.1"/>
</dbReference>
<dbReference type="InterPro" id="IPR006659">
    <property type="entry name" value="Arsenate_reductase"/>
</dbReference>
<dbReference type="GO" id="GO:0008794">
    <property type="term" value="F:arsenate reductase (glutaredoxin) activity"/>
    <property type="evidence" value="ECO:0007669"/>
    <property type="project" value="UniProtKB-EC"/>
</dbReference>
<organism evidence="4 5">
    <name type="scientific">Flavobacterium columnare</name>
    <dbReference type="NCBI Taxonomy" id="996"/>
    <lineage>
        <taxon>Bacteria</taxon>
        <taxon>Pseudomonadati</taxon>
        <taxon>Bacteroidota</taxon>
        <taxon>Flavobacteriia</taxon>
        <taxon>Flavobacteriales</taxon>
        <taxon>Flavobacteriaceae</taxon>
        <taxon>Flavobacterium</taxon>
    </lineage>
</organism>
<comment type="similarity">
    <text evidence="1 3">Belongs to the ArsC family.</text>
</comment>
<dbReference type="SUPFAM" id="SSF52833">
    <property type="entry name" value="Thioredoxin-like"/>
    <property type="match status" value="1"/>
</dbReference>
<dbReference type="PANTHER" id="PTHR30041:SF4">
    <property type="entry name" value="ARSENATE REDUCTASE"/>
    <property type="match status" value="1"/>
</dbReference>
<evidence type="ECO:0000256" key="3">
    <source>
        <dbReference type="PROSITE-ProRule" id="PRU01282"/>
    </source>
</evidence>
<dbReference type="Proteomes" id="UP000238180">
    <property type="component" value="Unassembled WGS sequence"/>
</dbReference>
<dbReference type="EC" id="1.20.4.1" evidence="4"/>
<evidence type="ECO:0000313" key="5">
    <source>
        <dbReference type="Proteomes" id="UP000238180"/>
    </source>
</evidence>
<proteinExistence type="inferred from homology"/>
<dbReference type="CDD" id="cd03034">
    <property type="entry name" value="ArsC_ArsC"/>
    <property type="match status" value="1"/>
</dbReference>
<dbReference type="PROSITE" id="PS51353">
    <property type="entry name" value="ARSC"/>
    <property type="match status" value="1"/>
</dbReference>
<dbReference type="EMBL" id="OLKH01000168">
    <property type="protein sequence ID" value="SPE78682.1"/>
    <property type="molecule type" value="Genomic_DNA"/>
</dbReference>
<dbReference type="NCBIfam" id="TIGR00014">
    <property type="entry name" value="arsC"/>
    <property type="match status" value="1"/>
</dbReference>
<dbReference type="InterPro" id="IPR006660">
    <property type="entry name" value="Arsenate_reductase-like"/>
</dbReference>
<dbReference type="PANTHER" id="PTHR30041">
    <property type="entry name" value="ARSENATE REDUCTASE"/>
    <property type="match status" value="1"/>
</dbReference>
<dbReference type="AlphaFoldDB" id="A0A2N9PE86"/>
<dbReference type="Pfam" id="PF03960">
    <property type="entry name" value="ArsC"/>
    <property type="match status" value="1"/>
</dbReference>
<sequence>MITIYHNSRCSKSREGVCFLENQNEDFKVVNYLENTPTTEELKDLLKKLNIPAIDLVRKKESIWIENFKSKELNEEEVIQAMILHPKLIERPIVVKGDKAVIARPTERINEIL</sequence>
<evidence type="ECO:0000313" key="4">
    <source>
        <dbReference type="EMBL" id="SPE78682.1"/>
    </source>
</evidence>
<evidence type="ECO:0000256" key="2">
    <source>
        <dbReference type="ARBA" id="ARBA00023002"/>
    </source>
</evidence>
<accession>A0A2N9PE86</accession>